<feature type="domain" description="Plasmid pRiA4b Orf3-like" evidence="1">
    <location>
        <begin position="13"/>
        <end position="184"/>
    </location>
</feature>
<organism evidence="2 3">
    <name type="scientific">Candidatus Accumulibacter phosphatis</name>
    <dbReference type="NCBI Taxonomy" id="327160"/>
    <lineage>
        <taxon>Bacteria</taxon>
        <taxon>Pseudomonadati</taxon>
        <taxon>Pseudomonadota</taxon>
        <taxon>Betaproteobacteria</taxon>
        <taxon>Candidatus Accumulibacter</taxon>
    </lineage>
</organism>
<dbReference type="InterPro" id="IPR024047">
    <property type="entry name" value="MM3350-like_sf"/>
</dbReference>
<evidence type="ECO:0000313" key="2">
    <source>
        <dbReference type="EMBL" id="MQM32811.1"/>
    </source>
</evidence>
<dbReference type="EMBL" id="PDHS01000640">
    <property type="protein sequence ID" value="MQM32811.1"/>
    <property type="molecule type" value="Genomic_DNA"/>
</dbReference>
<dbReference type="InterPro" id="IPR012912">
    <property type="entry name" value="Plasmid_pRiA4b_Orf3-like"/>
</dbReference>
<comment type="caution">
    <text evidence="2">The sequence shown here is derived from an EMBL/GenBank/DDBJ whole genome shotgun (WGS) entry which is preliminary data.</text>
</comment>
<reference evidence="2 3" key="1">
    <citation type="submission" date="2017-09" db="EMBL/GenBank/DDBJ databases">
        <title>Metagenomic Analysis Reveals Denitrifying Candidatus Accumulibacter and Flanking Population as a Source of N2O.</title>
        <authorList>
            <person name="Gao H."/>
            <person name="Mao Y."/>
            <person name="Zhao X."/>
            <person name="Liu W.-T."/>
            <person name="Zhang T."/>
            <person name="Wells G."/>
        </authorList>
    </citation>
    <scope>NUCLEOTIDE SEQUENCE [LARGE SCALE GENOMIC DNA]</scope>
    <source>
        <strain evidence="2">CANDO_2_IC</strain>
    </source>
</reference>
<evidence type="ECO:0000313" key="3">
    <source>
        <dbReference type="Proteomes" id="UP000342300"/>
    </source>
</evidence>
<gene>
    <name evidence="2" type="ORF">CRU78_20915</name>
</gene>
<dbReference type="AlphaFoldDB" id="A0A6A7RZB6"/>
<dbReference type="Gene3D" id="3.10.290.30">
    <property type="entry name" value="MM3350-like"/>
    <property type="match status" value="1"/>
</dbReference>
<dbReference type="PANTHER" id="PTHR41878">
    <property type="entry name" value="LEXA REPRESSOR-RELATED"/>
    <property type="match status" value="1"/>
</dbReference>
<proteinExistence type="predicted"/>
<dbReference type="SUPFAM" id="SSF159941">
    <property type="entry name" value="MM3350-like"/>
    <property type="match status" value="1"/>
</dbReference>
<evidence type="ECO:0000259" key="1">
    <source>
        <dbReference type="Pfam" id="PF07929"/>
    </source>
</evidence>
<dbReference type="Pfam" id="PF07929">
    <property type="entry name" value="PRiA4_ORF3"/>
    <property type="match status" value="1"/>
</dbReference>
<dbReference type="PANTHER" id="PTHR41878:SF1">
    <property type="entry name" value="TNPR PROTEIN"/>
    <property type="match status" value="1"/>
</dbReference>
<accession>A0A6A7RZB6</accession>
<protein>
    <recommendedName>
        <fullName evidence="1">Plasmid pRiA4b Orf3-like domain-containing protein</fullName>
    </recommendedName>
</protein>
<sequence length="201" mass="22832">MATSRKNPSSTLFTLNVELVATTPLIWRQIVISGDASFAMLHHVIQAAMGWQDVHLHEFRVGDMRIGVPDAEYDEPDQPVAVEKRVRLDRRLAMGSIFTYRYDFGDSWEHRISVEQVRKRDDRYSDGPVAGVEAGERACPPEDAGGVERYQEFVEIDESDPYGEETEQMRTWAGLDFDPARFDRPAANAAITRMLANGWIK</sequence>
<dbReference type="Proteomes" id="UP000342300">
    <property type="component" value="Unassembled WGS sequence"/>
</dbReference>
<name>A0A6A7RZB6_9PROT</name>